<name>A0ABS5ELR2_9PROT</name>
<gene>
    <name evidence="1" type="ORF">GXW78_19950</name>
</gene>
<keyword evidence="2" id="KW-1185">Reference proteome</keyword>
<comment type="caution">
    <text evidence="1">The sequence shown here is derived from an EMBL/GenBank/DDBJ whole genome shotgun (WGS) entry which is preliminary data.</text>
</comment>
<dbReference type="Proteomes" id="UP000698752">
    <property type="component" value="Unassembled WGS sequence"/>
</dbReference>
<proteinExistence type="predicted"/>
<evidence type="ECO:0000313" key="1">
    <source>
        <dbReference type="EMBL" id="MBR0651949.1"/>
    </source>
</evidence>
<dbReference type="RefSeq" id="WP_211870667.1">
    <property type="nucleotide sequence ID" value="NZ_JAAEDI010000023.1"/>
</dbReference>
<accession>A0ABS5ELR2</accession>
<sequence length="228" mass="25447">MAQVGVFMEFHDRGLPLPHPLDSATPGNRSVPCFRDGEVARDLPQNRGCLPGIFSAEGRNADDGSLMRRPATAVTGVAVPTFMLDSGFIGRRLIPYIEEPCQAVRDFDAVIMPHLRRQAEAQRGGQPVSDRVAQGWTGQELQRIRTSFDCDGDGHLRDDWREAWKATTFRVHLYDARGEVVTTLEVVPNWVVQRGDWVVPARWPNSADTIRWLSSQFPEADRAPASAQ</sequence>
<evidence type="ECO:0000313" key="2">
    <source>
        <dbReference type="Proteomes" id="UP000698752"/>
    </source>
</evidence>
<dbReference type="EMBL" id="JAAEDI010000023">
    <property type="protein sequence ID" value="MBR0651949.1"/>
    <property type="molecule type" value="Genomic_DNA"/>
</dbReference>
<organism evidence="1 2">
    <name type="scientific">Neoroseomonas terrae</name>
    <dbReference type="NCBI Taxonomy" id="424799"/>
    <lineage>
        <taxon>Bacteria</taxon>
        <taxon>Pseudomonadati</taxon>
        <taxon>Pseudomonadota</taxon>
        <taxon>Alphaproteobacteria</taxon>
        <taxon>Acetobacterales</taxon>
        <taxon>Acetobacteraceae</taxon>
        <taxon>Neoroseomonas</taxon>
    </lineage>
</organism>
<reference evidence="2" key="1">
    <citation type="journal article" date="2021" name="Syst. Appl. Microbiol.">
        <title>Roseomonas hellenica sp. nov., isolated from roots of wild-growing Alkanna tinctoria.</title>
        <authorList>
            <person name="Rat A."/>
            <person name="Naranjo H.D."/>
            <person name="Lebbe L."/>
            <person name="Cnockaert M."/>
            <person name="Krigas N."/>
            <person name="Grigoriadou K."/>
            <person name="Maloupa E."/>
            <person name="Willems A."/>
        </authorList>
    </citation>
    <scope>NUCLEOTIDE SEQUENCE [LARGE SCALE GENOMIC DNA]</scope>
    <source>
        <strain evidence="2">LMG 31159</strain>
    </source>
</reference>
<protein>
    <submittedName>
        <fullName evidence="1">Uncharacterized protein</fullName>
    </submittedName>
</protein>